<evidence type="ECO:0000313" key="1">
    <source>
        <dbReference type="EMBL" id="KAK7329420.1"/>
    </source>
</evidence>
<protein>
    <submittedName>
        <fullName evidence="1">Uncharacterized protein</fullName>
    </submittedName>
</protein>
<dbReference type="AlphaFoldDB" id="A0AAN9Q926"/>
<gene>
    <name evidence="1" type="ORF">VNO77_23587</name>
</gene>
<organism evidence="1 2">
    <name type="scientific">Canavalia gladiata</name>
    <name type="common">Sword bean</name>
    <name type="synonym">Dolichos gladiatus</name>
    <dbReference type="NCBI Taxonomy" id="3824"/>
    <lineage>
        <taxon>Eukaryota</taxon>
        <taxon>Viridiplantae</taxon>
        <taxon>Streptophyta</taxon>
        <taxon>Embryophyta</taxon>
        <taxon>Tracheophyta</taxon>
        <taxon>Spermatophyta</taxon>
        <taxon>Magnoliopsida</taxon>
        <taxon>eudicotyledons</taxon>
        <taxon>Gunneridae</taxon>
        <taxon>Pentapetalae</taxon>
        <taxon>rosids</taxon>
        <taxon>fabids</taxon>
        <taxon>Fabales</taxon>
        <taxon>Fabaceae</taxon>
        <taxon>Papilionoideae</taxon>
        <taxon>50 kb inversion clade</taxon>
        <taxon>NPAAA clade</taxon>
        <taxon>indigoferoid/millettioid clade</taxon>
        <taxon>Phaseoleae</taxon>
        <taxon>Canavalia</taxon>
    </lineage>
</organism>
<evidence type="ECO:0000313" key="2">
    <source>
        <dbReference type="Proteomes" id="UP001367508"/>
    </source>
</evidence>
<proteinExistence type="predicted"/>
<keyword evidence="2" id="KW-1185">Reference proteome</keyword>
<reference evidence="1 2" key="1">
    <citation type="submission" date="2024-01" db="EMBL/GenBank/DDBJ databases">
        <title>The genomes of 5 underutilized Papilionoideae crops provide insights into root nodulation and disease resistanc.</title>
        <authorList>
            <person name="Jiang F."/>
        </authorList>
    </citation>
    <scope>NUCLEOTIDE SEQUENCE [LARGE SCALE GENOMIC DNA]</scope>
    <source>
        <strain evidence="1">LVBAO_FW01</strain>
        <tissue evidence="1">Leaves</tissue>
    </source>
</reference>
<name>A0AAN9Q926_CANGL</name>
<dbReference type="Proteomes" id="UP001367508">
    <property type="component" value="Unassembled WGS sequence"/>
</dbReference>
<dbReference type="EMBL" id="JAYMYQ010000005">
    <property type="protein sequence ID" value="KAK7329420.1"/>
    <property type="molecule type" value="Genomic_DNA"/>
</dbReference>
<comment type="caution">
    <text evidence="1">The sequence shown here is derived from an EMBL/GenBank/DDBJ whole genome shotgun (WGS) entry which is preliminary data.</text>
</comment>
<sequence length="152" mass="17000">MILPQLLFVDWNPMLTDLGFSLCAAVSENEFAIFIVLTLYSLKVKTSPEFCLYTNKIDLRLILDRFHGSSLPHLGFDNCFRNWLICLILSRPSDSSACHVLFLVIPCAKESTTGKLLLLTLNEELSNFVTGSMSRLPPLTEDHIGGFSGFLV</sequence>
<accession>A0AAN9Q926</accession>